<dbReference type="HOGENOM" id="CLU_036902_5_0_3"/>
<name>Q7NP55_GLOVI</name>
<dbReference type="InterPro" id="IPR003346">
    <property type="entry name" value="Transposase_20"/>
</dbReference>
<dbReference type="InParanoid" id="Q7NP55"/>
<protein>
    <submittedName>
        <fullName evidence="4">Pilin gene inverting protein</fullName>
    </submittedName>
</protein>
<reference evidence="4 5" key="2">
    <citation type="journal article" date="2003" name="DNA Res.">
        <title>Complete genome structure of Gloeobacter violaceus PCC 7421, a cyanobacterium that lacks thylakoids (supplement).</title>
        <authorList>
            <person name="Nakamura Y."/>
            <person name="Kaneko T."/>
            <person name="Sato S."/>
            <person name="Mimuro M."/>
            <person name="Miyashita H."/>
            <person name="Tsuchiya T."/>
            <person name="Sasamoto S."/>
            <person name="Watanabe A."/>
            <person name="Kawashima K."/>
            <person name="Kishida Y."/>
            <person name="Kiyokawa C."/>
            <person name="Kohara M."/>
            <person name="Matsumoto M."/>
            <person name="Matsuno A."/>
            <person name="Nakazaki N."/>
            <person name="Shimpo S."/>
            <person name="Takeuchi C."/>
            <person name="Yamada M."/>
            <person name="Tabata S."/>
        </authorList>
    </citation>
    <scope>NUCLEOTIDE SEQUENCE [LARGE SCALE GENOMIC DNA]</scope>
    <source>
        <strain evidence="5">ATCC 29082 / PCC 7421</strain>
    </source>
</reference>
<dbReference type="PANTHER" id="PTHR33055">
    <property type="entry name" value="TRANSPOSASE FOR INSERTION SEQUENCE ELEMENT IS1111A"/>
    <property type="match status" value="1"/>
</dbReference>
<feature type="domain" description="Transposase IS110-like N-terminal" evidence="2">
    <location>
        <begin position="77"/>
        <end position="146"/>
    </location>
</feature>
<evidence type="ECO:0000256" key="1">
    <source>
        <dbReference type="SAM" id="Coils"/>
    </source>
</evidence>
<accession>Q7NP55</accession>
<dbReference type="Pfam" id="PF02371">
    <property type="entry name" value="Transposase_20"/>
    <property type="match status" value="1"/>
</dbReference>
<keyword evidence="5" id="KW-1185">Reference proteome</keyword>
<evidence type="ECO:0000259" key="2">
    <source>
        <dbReference type="Pfam" id="PF01548"/>
    </source>
</evidence>
<dbReference type="InterPro" id="IPR047650">
    <property type="entry name" value="Transpos_IS110"/>
</dbReference>
<feature type="coiled-coil region" evidence="1">
    <location>
        <begin position="126"/>
        <end position="184"/>
    </location>
</feature>
<proteinExistence type="predicted"/>
<dbReference type="Proteomes" id="UP000000557">
    <property type="component" value="Chromosome"/>
</dbReference>
<dbReference type="KEGG" id="gvi:gll0202"/>
<dbReference type="PhylomeDB" id="Q7NP55"/>
<dbReference type="eggNOG" id="COG3547">
    <property type="taxonomic scope" value="Bacteria"/>
</dbReference>
<organism evidence="4 5">
    <name type="scientific">Gloeobacter violaceus (strain ATCC 29082 / PCC 7421)</name>
    <dbReference type="NCBI Taxonomy" id="251221"/>
    <lineage>
        <taxon>Bacteria</taxon>
        <taxon>Bacillati</taxon>
        <taxon>Cyanobacteriota</taxon>
        <taxon>Cyanophyceae</taxon>
        <taxon>Gloeobacterales</taxon>
        <taxon>Gloeobacteraceae</taxon>
        <taxon>Gloeobacter</taxon>
    </lineage>
</organism>
<evidence type="ECO:0000313" key="4">
    <source>
        <dbReference type="EMBL" id="BAC88143.1"/>
    </source>
</evidence>
<dbReference type="GO" id="GO:0003677">
    <property type="term" value="F:DNA binding"/>
    <property type="evidence" value="ECO:0007669"/>
    <property type="project" value="InterPro"/>
</dbReference>
<sequence>MRLFWESTLRSCPFRLRCSSRASCAPRASKIPPPDLNNCVTGSISSNSNTYMLAWKPLVAISKLWLIICINRVIQSAVNPKRIKGYAQAQMQRSKTDQLDATVIAHFCAALHPQTWQPPAEAVLVLQSLLRRFEGLQQMRQQEENRRQMPQVCAEVKSSIEQMLSFLDQQIAQVKQQIREHFEQHPDLKHQQQLLCSIPGIAELTAARLLGELLGFAPFGNARQLAAFAGLSPRQYQSGTSISGRTHLSKMGNSRIRKALYCPAIVALRYNPKIQEFSERLLAAGKTKMCVVGAVMRKLLHYAFGVLQSGRPFDTQARQAQAG</sequence>
<reference evidence="4 5" key="1">
    <citation type="journal article" date="2003" name="DNA Res.">
        <title>Complete genome structure of Gloeobacter violaceus PCC 7421, a cyanobacterium that lacks thylakoids.</title>
        <authorList>
            <person name="Nakamura Y."/>
            <person name="Kaneko T."/>
            <person name="Sato S."/>
            <person name="Mimuro M."/>
            <person name="Miyashita H."/>
            <person name="Tsuchiya T."/>
            <person name="Sasamoto S."/>
            <person name="Watanabe A."/>
            <person name="Kawashima K."/>
            <person name="Kishida Y."/>
            <person name="Kiyokawa C."/>
            <person name="Kohara M."/>
            <person name="Matsumoto M."/>
            <person name="Matsuno A."/>
            <person name="Nakazaki N."/>
            <person name="Shimpo S."/>
            <person name="Takeuchi C."/>
            <person name="Yamada M."/>
            <person name="Tabata S."/>
        </authorList>
    </citation>
    <scope>NUCLEOTIDE SEQUENCE [LARGE SCALE GENOMIC DNA]</scope>
    <source>
        <strain evidence="5">ATCC 29082 / PCC 7421</strain>
    </source>
</reference>
<evidence type="ECO:0000313" key="5">
    <source>
        <dbReference type="Proteomes" id="UP000000557"/>
    </source>
</evidence>
<dbReference type="EnsemblBacteria" id="BAC88143">
    <property type="protein sequence ID" value="BAC88143"/>
    <property type="gene ID" value="BAC88143"/>
</dbReference>
<dbReference type="PANTHER" id="PTHR33055:SF3">
    <property type="entry name" value="PUTATIVE TRANSPOSASE FOR IS117-RELATED"/>
    <property type="match status" value="1"/>
</dbReference>
<dbReference type="Pfam" id="PF01548">
    <property type="entry name" value="DEDD_Tnp_IS110"/>
    <property type="match status" value="1"/>
</dbReference>
<dbReference type="AlphaFoldDB" id="Q7NP55"/>
<dbReference type="GO" id="GO:0006313">
    <property type="term" value="P:DNA transposition"/>
    <property type="evidence" value="ECO:0007669"/>
    <property type="project" value="InterPro"/>
</dbReference>
<dbReference type="GO" id="GO:0004803">
    <property type="term" value="F:transposase activity"/>
    <property type="evidence" value="ECO:0007669"/>
    <property type="project" value="InterPro"/>
</dbReference>
<feature type="domain" description="Transposase IS116/IS110/IS902 C-terminal" evidence="3">
    <location>
        <begin position="193"/>
        <end position="278"/>
    </location>
</feature>
<dbReference type="EMBL" id="BA000045">
    <property type="protein sequence ID" value="BAC88143.1"/>
    <property type="molecule type" value="Genomic_DNA"/>
</dbReference>
<keyword evidence="1" id="KW-0175">Coiled coil</keyword>
<dbReference type="OrthoDB" id="574542at2"/>
<evidence type="ECO:0000259" key="3">
    <source>
        <dbReference type="Pfam" id="PF02371"/>
    </source>
</evidence>
<gene>
    <name evidence="4" type="ordered locus">gll0202</name>
</gene>
<dbReference type="InterPro" id="IPR002525">
    <property type="entry name" value="Transp_IS110-like_N"/>
</dbReference>